<dbReference type="InterPro" id="IPR027417">
    <property type="entry name" value="P-loop_NTPase"/>
</dbReference>
<proteinExistence type="predicted"/>
<keyword evidence="1" id="KW-0808">Transferase</keyword>
<dbReference type="PANTHER" id="PTHR10605:SF56">
    <property type="entry name" value="BIFUNCTIONAL HEPARAN SULFATE N-DEACETYLASE_N-SULFOTRANSFERASE"/>
    <property type="match status" value="1"/>
</dbReference>
<evidence type="ECO:0000256" key="2">
    <source>
        <dbReference type="ARBA" id="ARBA00023180"/>
    </source>
</evidence>
<keyword evidence="2" id="KW-0325">Glycoprotein</keyword>
<comment type="caution">
    <text evidence="4">The sequence shown here is derived from an EMBL/GenBank/DDBJ whole genome shotgun (WGS) entry which is preliminary data.</text>
</comment>
<organism evidence="4 5">
    <name type="scientific">Pannus brasiliensis CCIBt3594</name>
    <dbReference type="NCBI Taxonomy" id="1427578"/>
    <lineage>
        <taxon>Bacteria</taxon>
        <taxon>Bacillati</taxon>
        <taxon>Cyanobacteriota</taxon>
        <taxon>Cyanophyceae</taxon>
        <taxon>Oscillatoriophycideae</taxon>
        <taxon>Chroococcales</taxon>
        <taxon>Microcystaceae</taxon>
        <taxon>Pannus</taxon>
    </lineage>
</organism>
<reference evidence="4 5" key="1">
    <citation type="submission" date="2024-01" db="EMBL/GenBank/DDBJ databases">
        <title>Genomic insights into the taxonomy and metabolism of the cyanobacterium Pannus brasiliensis CCIBt3594.</title>
        <authorList>
            <person name="Machado M."/>
            <person name="Botero N.B."/>
            <person name="Andreote A.P.D."/>
            <person name="Feitosa A.M.T."/>
            <person name="Popin R."/>
            <person name="Sivonen K."/>
            <person name="Fiore M.F."/>
        </authorList>
    </citation>
    <scope>NUCLEOTIDE SEQUENCE [LARGE SCALE GENOMIC DNA]</scope>
    <source>
        <strain evidence="4 5">CCIBt3594</strain>
    </source>
</reference>
<dbReference type="InterPro" id="IPR000863">
    <property type="entry name" value="Sulfotransferase_dom"/>
</dbReference>
<name>A0AAW9QPY2_9CHRO</name>
<evidence type="ECO:0000313" key="4">
    <source>
        <dbReference type="EMBL" id="MEG3439830.1"/>
    </source>
</evidence>
<dbReference type="Pfam" id="PF00685">
    <property type="entry name" value="Sulfotransfer_1"/>
    <property type="match status" value="1"/>
</dbReference>
<dbReference type="AlphaFoldDB" id="A0AAW9QPY2"/>
<sequence length="290" mass="34308">MPNELKDLFQKIVAKFPLPKKKTSPPALLRPFVPSDFQPLPPGWNVKSPDFVGVAAGKSGTSWWYSLLLQHPRVVQNRLGRKELHYFDHFQYRGISEEQIKTYCQAFAAPENSICGEWSPNYLTHPFCMEYLARSAPNTKILILLRNPVDRMLSQMNFLSSHHLNSFNFNRDERYLYQLYTIYLNSCIHSYYTVGLKELLKYFPRSRILVLQYERCKVNPLEEIQKTYRFLEIDDRYQPANIDRPVNKMNYSIAPFTVEERRRVADFFAEEMRSTRDLFPEIDLSLWENA</sequence>
<dbReference type="Proteomes" id="UP001328733">
    <property type="component" value="Unassembled WGS sequence"/>
</dbReference>
<dbReference type="InterPro" id="IPR037359">
    <property type="entry name" value="NST/OST"/>
</dbReference>
<accession>A0AAW9QPY2</accession>
<dbReference type="EMBL" id="JBAFSM010000062">
    <property type="protein sequence ID" value="MEG3439830.1"/>
    <property type="molecule type" value="Genomic_DNA"/>
</dbReference>
<evidence type="ECO:0000256" key="1">
    <source>
        <dbReference type="ARBA" id="ARBA00022679"/>
    </source>
</evidence>
<protein>
    <submittedName>
        <fullName evidence="4">Sulfotransferase domain-containing protein</fullName>
    </submittedName>
</protein>
<evidence type="ECO:0000313" key="5">
    <source>
        <dbReference type="Proteomes" id="UP001328733"/>
    </source>
</evidence>
<dbReference type="PANTHER" id="PTHR10605">
    <property type="entry name" value="HEPARAN SULFATE SULFOTRANSFERASE"/>
    <property type="match status" value="1"/>
</dbReference>
<dbReference type="GO" id="GO:0008146">
    <property type="term" value="F:sulfotransferase activity"/>
    <property type="evidence" value="ECO:0007669"/>
    <property type="project" value="InterPro"/>
</dbReference>
<evidence type="ECO:0000259" key="3">
    <source>
        <dbReference type="Pfam" id="PF00685"/>
    </source>
</evidence>
<gene>
    <name evidence="4" type="ORF">V0288_22065</name>
</gene>
<keyword evidence="5" id="KW-1185">Reference proteome</keyword>
<dbReference type="SUPFAM" id="SSF52540">
    <property type="entry name" value="P-loop containing nucleoside triphosphate hydrolases"/>
    <property type="match status" value="1"/>
</dbReference>
<dbReference type="RefSeq" id="WP_332867307.1">
    <property type="nucleotide sequence ID" value="NZ_JBAFSM010000062.1"/>
</dbReference>
<dbReference type="Gene3D" id="3.40.50.300">
    <property type="entry name" value="P-loop containing nucleotide triphosphate hydrolases"/>
    <property type="match status" value="1"/>
</dbReference>
<feature type="domain" description="Sulfotransferase" evidence="3">
    <location>
        <begin position="50"/>
        <end position="234"/>
    </location>
</feature>